<dbReference type="HOGENOM" id="CLU_972064_0_0_5"/>
<sequence>MRFAQSSGFCGRALLYAAAFGLAFSGPSAALEKVGPAKVNVEARKQPMRFSWVACEPRCGSWITAVGLVTSETLKTFNDFAAGRDLAGATVVLDSGGGSVNDAIALGRRWRELGLRTTVGTSVVVTTAAGDRAAVLPEAYCESMCVFVLLSGKTRYVPERAHVRVHQIWMGDRAENARAASYTAEDLTTVERDIGRLAKYTFEMGGSGDLLYLALNIPPWEALYELSRSELRSTNLVTTDRVADVLPDGEVAEAPVADLVTKPVQDRFPGATNAPAVVTMTGQPTKTAEAEPSGAAVVTTVPARQ</sequence>
<dbReference type="InterPro" id="IPR029045">
    <property type="entry name" value="ClpP/crotonase-like_dom_sf"/>
</dbReference>
<dbReference type="STRING" id="323098.Nwi_1327"/>
<evidence type="ECO:0000313" key="4">
    <source>
        <dbReference type="Proteomes" id="UP000002531"/>
    </source>
</evidence>
<organism evidence="3 4">
    <name type="scientific">Nitrobacter winogradskyi (strain ATCC 25391 / DSM 10237 / CIP 104748 / NCIMB 11846 / Nb-255)</name>
    <dbReference type="NCBI Taxonomy" id="323098"/>
    <lineage>
        <taxon>Bacteria</taxon>
        <taxon>Pseudomonadati</taxon>
        <taxon>Pseudomonadota</taxon>
        <taxon>Alphaproteobacteria</taxon>
        <taxon>Hyphomicrobiales</taxon>
        <taxon>Nitrobacteraceae</taxon>
        <taxon>Nitrobacter</taxon>
    </lineage>
</organism>
<evidence type="ECO:0008006" key="5">
    <source>
        <dbReference type="Google" id="ProtNLM"/>
    </source>
</evidence>
<keyword evidence="2" id="KW-0732">Signal</keyword>
<dbReference type="Gene3D" id="3.90.226.10">
    <property type="entry name" value="2-enoyl-CoA Hydratase, Chain A, domain 1"/>
    <property type="match status" value="1"/>
</dbReference>
<evidence type="ECO:0000256" key="2">
    <source>
        <dbReference type="SAM" id="SignalP"/>
    </source>
</evidence>
<dbReference type="eggNOG" id="COG3904">
    <property type="taxonomic scope" value="Bacteria"/>
</dbReference>
<dbReference type="KEGG" id="nwi:Nwi_1327"/>
<dbReference type="Proteomes" id="UP000002531">
    <property type="component" value="Chromosome"/>
</dbReference>
<dbReference type="EMBL" id="CP000115">
    <property type="protein sequence ID" value="ABA04588.1"/>
    <property type="molecule type" value="Genomic_DNA"/>
</dbReference>
<evidence type="ECO:0000313" key="3">
    <source>
        <dbReference type="EMBL" id="ABA04588.1"/>
    </source>
</evidence>
<reference evidence="3 4" key="1">
    <citation type="journal article" date="2006" name="Appl. Environ. Microbiol.">
        <title>Genome sequence of the chemolithoautotrophic nitrite-oxidizing bacterium Nitrobacter winogradskyi Nb-255.</title>
        <authorList>
            <person name="Starkenburg S.R."/>
            <person name="Chain P.S."/>
            <person name="Sayavedra-Soto L.A."/>
            <person name="Hauser L."/>
            <person name="Land M.L."/>
            <person name="Larimer F.W."/>
            <person name="Malfatti S.A."/>
            <person name="Klotz M.G."/>
            <person name="Bottomley P.J."/>
            <person name="Arp D.J."/>
            <person name="Hickey W.J."/>
        </authorList>
    </citation>
    <scope>NUCLEOTIDE SEQUENCE [LARGE SCALE GENOMIC DNA]</scope>
    <source>
        <strain evidence="4">ATCC 25391 / DSM 10237 / CIP 104748 / NCIMB 11846 / Nb-255</strain>
    </source>
</reference>
<evidence type="ECO:0000256" key="1">
    <source>
        <dbReference type="SAM" id="MobiDB-lite"/>
    </source>
</evidence>
<dbReference type="SUPFAM" id="SSF52096">
    <property type="entry name" value="ClpP/crotonase"/>
    <property type="match status" value="1"/>
</dbReference>
<name>Q3ST03_NITWN</name>
<dbReference type="AlphaFoldDB" id="Q3ST03"/>
<proteinExistence type="predicted"/>
<feature type="region of interest" description="Disordered" evidence="1">
    <location>
        <begin position="282"/>
        <end position="305"/>
    </location>
</feature>
<gene>
    <name evidence="3" type="ordered locus">Nwi_1327</name>
</gene>
<feature type="signal peptide" evidence="2">
    <location>
        <begin position="1"/>
        <end position="30"/>
    </location>
</feature>
<dbReference type="RefSeq" id="WP_011314606.1">
    <property type="nucleotide sequence ID" value="NC_007406.1"/>
</dbReference>
<keyword evidence="4" id="KW-1185">Reference proteome</keyword>
<accession>Q3ST03</accession>
<protein>
    <recommendedName>
        <fullName evidence="5">Periplasmic protein-like protein</fullName>
    </recommendedName>
</protein>
<feature type="chain" id="PRO_5004229214" description="Periplasmic protein-like protein" evidence="2">
    <location>
        <begin position="31"/>
        <end position="305"/>
    </location>
</feature>